<protein>
    <submittedName>
        <fullName evidence="3">DUF1501 domain-containing protein</fullName>
    </submittedName>
</protein>
<dbReference type="AlphaFoldDB" id="A0A9D7S9I1"/>
<keyword evidence="1" id="KW-0732">Signal</keyword>
<dbReference type="Pfam" id="PF18962">
    <property type="entry name" value="Por_Secre_tail"/>
    <property type="match status" value="1"/>
</dbReference>
<reference evidence="3 4" key="1">
    <citation type="submission" date="2020-10" db="EMBL/GenBank/DDBJ databases">
        <title>Connecting structure to function with the recovery of over 1000 high-quality activated sludge metagenome-assembled genomes encoding full-length rRNA genes using long-read sequencing.</title>
        <authorList>
            <person name="Singleton C.M."/>
            <person name="Petriglieri F."/>
            <person name="Kristensen J.M."/>
            <person name="Kirkegaard R.H."/>
            <person name="Michaelsen T.Y."/>
            <person name="Andersen M.H."/>
            <person name="Karst S.M."/>
            <person name="Dueholm M.S."/>
            <person name="Nielsen P.H."/>
            <person name="Albertsen M."/>
        </authorList>
    </citation>
    <scope>NUCLEOTIDE SEQUENCE [LARGE SCALE GENOMIC DNA]</scope>
    <source>
        <strain evidence="3">Ribe_18-Q3-R11-54_BAT3C.373</strain>
    </source>
</reference>
<evidence type="ECO:0000313" key="3">
    <source>
        <dbReference type="EMBL" id="MBK9718248.1"/>
    </source>
</evidence>
<feature type="signal peptide" evidence="1">
    <location>
        <begin position="1"/>
        <end position="23"/>
    </location>
</feature>
<feature type="chain" id="PRO_5039416311" evidence="1">
    <location>
        <begin position="24"/>
        <end position="532"/>
    </location>
</feature>
<accession>A0A9D7S9I1</accession>
<evidence type="ECO:0000259" key="2">
    <source>
        <dbReference type="Pfam" id="PF18962"/>
    </source>
</evidence>
<proteinExistence type="predicted"/>
<dbReference type="InterPro" id="IPR010869">
    <property type="entry name" value="DUF1501"/>
</dbReference>
<organism evidence="3 4">
    <name type="scientific">Candidatus Defluviibacterium haderslevense</name>
    <dbReference type="NCBI Taxonomy" id="2981993"/>
    <lineage>
        <taxon>Bacteria</taxon>
        <taxon>Pseudomonadati</taxon>
        <taxon>Bacteroidota</taxon>
        <taxon>Saprospiria</taxon>
        <taxon>Saprospirales</taxon>
        <taxon>Saprospiraceae</taxon>
        <taxon>Candidatus Defluviibacterium</taxon>
    </lineage>
</organism>
<sequence length="532" mass="58201">MKRRSFIQSVPIAIGGMTVNAYANSPLLSALNTSLEETDRILLIVQMIGGNDGLNTVIPLDQYSALSKANVRQNILIPEDKVLKLKGTNNATGLHPSLNRLYDLYNNNKLSIIQSVGYPKFSYSHFRATDIWMTGADANEYLNSGWAGRYLANEFPNYPVGFPNPSIPDPLAIRIGGNVVLALQNQGVPMGISIFNTNDPFNLTNSILSDPTPNNYLGKELAYVREVQRQTDKFGDAVQAAGLKGKNASALYPKLSTDPGYALGNQLAIIARLIHGGIKTRIFFVHTDGFDTHSGQVSSSDHTIGTHANLLKGVSDAIGAFMDDAQLLGFEDRIAGMTFSEFGRRIISNASGGTDHGAAQPIFLFGGKVVPGVVGSNPIIDPNSNVNSNLPMQYDFRSVYASILADWFCVQQPDLDQIQLRNYQRLPVFDPGNCIPTSIHEEHRKLGENLVYAYPNPFVQSTKIKFETKGGHTLVQIINNSGSVIKTLIDQNLDAGKYDVDCNLEESPSGIYYVRLQNMVLQQVKSIMKVNG</sequence>
<dbReference type="Pfam" id="PF07394">
    <property type="entry name" value="DUF1501"/>
    <property type="match status" value="1"/>
</dbReference>
<feature type="domain" description="Secretion system C-terminal sorting" evidence="2">
    <location>
        <begin position="454"/>
        <end position="525"/>
    </location>
</feature>
<comment type="caution">
    <text evidence="3">The sequence shown here is derived from an EMBL/GenBank/DDBJ whole genome shotgun (WGS) entry which is preliminary data.</text>
</comment>
<evidence type="ECO:0000256" key="1">
    <source>
        <dbReference type="SAM" id="SignalP"/>
    </source>
</evidence>
<dbReference type="NCBIfam" id="TIGR04183">
    <property type="entry name" value="Por_Secre_tail"/>
    <property type="match status" value="1"/>
</dbReference>
<dbReference type="EMBL" id="JADKFW010000008">
    <property type="protein sequence ID" value="MBK9718248.1"/>
    <property type="molecule type" value="Genomic_DNA"/>
</dbReference>
<dbReference type="PANTHER" id="PTHR43737:SF1">
    <property type="entry name" value="DUF1501 DOMAIN-CONTAINING PROTEIN"/>
    <property type="match status" value="1"/>
</dbReference>
<gene>
    <name evidence="3" type="ORF">IPO85_12180</name>
</gene>
<dbReference type="InterPro" id="IPR026444">
    <property type="entry name" value="Secre_tail"/>
</dbReference>
<name>A0A9D7S9I1_9BACT</name>
<dbReference type="Proteomes" id="UP000808349">
    <property type="component" value="Unassembled WGS sequence"/>
</dbReference>
<dbReference type="PANTHER" id="PTHR43737">
    <property type="entry name" value="BLL7424 PROTEIN"/>
    <property type="match status" value="1"/>
</dbReference>
<evidence type="ECO:0000313" key="4">
    <source>
        <dbReference type="Proteomes" id="UP000808349"/>
    </source>
</evidence>